<keyword evidence="5" id="KW-0548">Nucleotidyltransferase</keyword>
<dbReference type="SUPFAM" id="SSF47789">
    <property type="entry name" value="C-terminal domain of RNA polymerase alpha subunit"/>
    <property type="match status" value="1"/>
</dbReference>
<organism evidence="9">
    <name type="scientific">marine metagenome</name>
    <dbReference type="NCBI Taxonomy" id="408172"/>
    <lineage>
        <taxon>unclassified sequences</taxon>
        <taxon>metagenomes</taxon>
        <taxon>ecological metagenomes</taxon>
    </lineage>
</organism>
<dbReference type="InterPro" id="IPR011260">
    <property type="entry name" value="RNAP_asu_C"/>
</dbReference>
<reference evidence="9" key="1">
    <citation type="submission" date="2018-05" db="EMBL/GenBank/DDBJ databases">
        <authorList>
            <person name="Lanie J.A."/>
            <person name="Ng W.-L."/>
            <person name="Kazmierczak K.M."/>
            <person name="Andrzejewski T.M."/>
            <person name="Davidsen T.M."/>
            <person name="Wayne K.J."/>
            <person name="Tettelin H."/>
            <person name="Glass J.I."/>
            <person name="Rusch D."/>
            <person name="Podicherti R."/>
            <person name="Tsui H.-C.T."/>
            <person name="Winkler M.E."/>
        </authorList>
    </citation>
    <scope>NUCLEOTIDE SEQUENCE</scope>
</reference>
<evidence type="ECO:0000256" key="1">
    <source>
        <dbReference type="ARBA" id="ARBA00007123"/>
    </source>
</evidence>
<keyword evidence="3" id="KW-0240">DNA-directed RNA polymerase</keyword>
<dbReference type="Pfam" id="PF01000">
    <property type="entry name" value="RNA_pol_A_bac"/>
    <property type="match status" value="1"/>
</dbReference>
<comment type="similarity">
    <text evidence="1">Belongs to the RNA polymerase alpha chain family.</text>
</comment>
<name>A0A381R588_9ZZZZ</name>
<dbReference type="SMART" id="SM00662">
    <property type="entry name" value="RPOLD"/>
    <property type="match status" value="1"/>
</dbReference>
<dbReference type="HAMAP" id="MF_00059">
    <property type="entry name" value="RNApol_bact_RpoA"/>
    <property type="match status" value="1"/>
</dbReference>
<dbReference type="SUPFAM" id="SSF56553">
    <property type="entry name" value="Insert subdomain of RNA polymerase alpha subunit"/>
    <property type="match status" value="1"/>
</dbReference>
<dbReference type="InterPro" id="IPR011773">
    <property type="entry name" value="DNA-dir_RpoA"/>
</dbReference>
<dbReference type="SUPFAM" id="SSF55257">
    <property type="entry name" value="RBP11-like subunits of RNA polymerase"/>
    <property type="match status" value="1"/>
</dbReference>
<dbReference type="InterPro" id="IPR011262">
    <property type="entry name" value="DNA-dir_RNA_pol_insert"/>
</dbReference>
<dbReference type="NCBIfam" id="TIGR02027">
    <property type="entry name" value="rpoA"/>
    <property type="match status" value="1"/>
</dbReference>
<dbReference type="GO" id="GO:0005737">
    <property type="term" value="C:cytoplasm"/>
    <property type="evidence" value="ECO:0007669"/>
    <property type="project" value="UniProtKB-ARBA"/>
</dbReference>
<accession>A0A381R588</accession>
<dbReference type="Gene3D" id="2.170.120.12">
    <property type="entry name" value="DNA-directed RNA polymerase, insert domain"/>
    <property type="match status" value="1"/>
</dbReference>
<evidence type="ECO:0000256" key="2">
    <source>
        <dbReference type="ARBA" id="ARBA00012418"/>
    </source>
</evidence>
<dbReference type="Pfam" id="PF03118">
    <property type="entry name" value="RNA_pol_A_CTD"/>
    <property type="match status" value="1"/>
</dbReference>
<sequence>MATNELKLNLKVDDKHITDTHGIFSIQPLDRGFGITLGNALRRVLLTSIPGAAITNVKIDGILHEFSTIKGIKDDVADILMNLKSVRFKLLDNQPDKIHIKLKGKHVFSAKDIQAASDQYEILNPDHYITELNGQGELDIELWIGVGKGYVTSEENEYPNSTIGMISLDSIFNPVTKVTFNTTPLPGAKEDREKLTIEVHTDGSISPKDAISHSAHVINEHVKYVEAISKPEILEVMDQVSEELVALQKLLNSTIDEMELSVRSYNCLQAAGIEYIYELVSKEENEMLKYKNFGRKSLTELIEKLGEMGLSFGMDVSEHTKEVK</sequence>
<dbReference type="InterPro" id="IPR036643">
    <property type="entry name" value="RNApol_insert_sf"/>
</dbReference>
<keyword evidence="6" id="KW-0804">Transcription</keyword>
<comment type="catalytic activity">
    <reaction evidence="7">
        <text>RNA(n) + a ribonucleoside 5'-triphosphate = RNA(n+1) + diphosphate</text>
        <dbReference type="Rhea" id="RHEA:21248"/>
        <dbReference type="Rhea" id="RHEA-COMP:14527"/>
        <dbReference type="Rhea" id="RHEA-COMP:17342"/>
        <dbReference type="ChEBI" id="CHEBI:33019"/>
        <dbReference type="ChEBI" id="CHEBI:61557"/>
        <dbReference type="ChEBI" id="CHEBI:140395"/>
        <dbReference type="EC" id="2.7.7.6"/>
    </reaction>
</comment>
<evidence type="ECO:0000256" key="7">
    <source>
        <dbReference type="ARBA" id="ARBA00048552"/>
    </source>
</evidence>
<keyword evidence="4" id="KW-0808">Transferase</keyword>
<dbReference type="GO" id="GO:0000428">
    <property type="term" value="C:DNA-directed RNA polymerase complex"/>
    <property type="evidence" value="ECO:0007669"/>
    <property type="project" value="UniProtKB-KW"/>
</dbReference>
<protein>
    <recommendedName>
        <fullName evidence="2">DNA-directed RNA polymerase</fullName>
        <ecNumber evidence="2">2.7.7.6</ecNumber>
    </recommendedName>
</protein>
<dbReference type="AlphaFoldDB" id="A0A381R588"/>
<dbReference type="CDD" id="cd06928">
    <property type="entry name" value="RNAP_alpha_NTD"/>
    <property type="match status" value="1"/>
</dbReference>
<dbReference type="EMBL" id="UINC01001603">
    <property type="protein sequence ID" value="SUZ84713.1"/>
    <property type="molecule type" value="Genomic_DNA"/>
</dbReference>
<proteinExistence type="inferred from homology"/>
<dbReference type="Pfam" id="PF01193">
    <property type="entry name" value="RNA_pol_L"/>
    <property type="match status" value="1"/>
</dbReference>
<dbReference type="Gene3D" id="1.10.150.20">
    <property type="entry name" value="5' to 3' exonuclease, C-terminal subdomain"/>
    <property type="match status" value="1"/>
</dbReference>
<dbReference type="NCBIfam" id="NF003519">
    <property type="entry name" value="PRK05182.2-5"/>
    <property type="match status" value="1"/>
</dbReference>
<evidence type="ECO:0000256" key="6">
    <source>
        <dbReference type="ARBA" id="ARBA00023163"/>
    </source>
</evidence>
<dbReference type="Gene3D" id="3.30.1360.10">
    <property type="entry name" value="RNA polymerase, RBP11-like subunit"/>
    <property type="match status" value="1"/>
</dbReference>
<evidence type="ECO:0000313" key="9">
    <source>
        <dbReference type="EMBL" id="SUZ84713.1"/>
    </source>
</evidence>
<dbReference type="GO" id="GO:0003677">
    <property type="term" value="F:DNA binding"/>
    <property type="evidence" value="ECO:0007669"/>
    <property type="project" value="InterPro"/>
</dbReference>
<dbReference type="FunFam" id="2.170.120.12:FF:000001">
    <property type="entry name" value="DNA-directed RNA polymerase subunit alpha"/>
    <property type="match status" value="1"/>
</dbReference>
<evidence type="ECO:0000256" key="5">
    <source>
        <dbReference type="ARBA" id="ARBA00022695"/>
    </source>
</evidence>
<evidence type="ECO:0000259" key="8">
    <source>
        <dbReference type="SMART" id="SM00662"/>
    </source>
</evidence>
<gene>
    <name evidence="9" type="ORF">METZ01_LOCUS37567</name>
</gene>
<dbReference type="GO" id="GO:0006351">
    <property type="term" value="P:DNA-templated transcription"/>
    <property type="evidence" value="ECO:0007669"/>
    <property type="project" value="InterPro"/>
</dbReference>
<dbReference type="InterPro" id="IPR011263">
    <property type="entry name" value="DNA-dir_RNA_pol_RpoA/D/Rpb3"/>
</dbReference>
<dbReference type="InterPro" id="IPR036603">
    <property type="entry name" value="RBP11-like"/>
</dbReference>
<feature type="domain" description="DNA-directed RNA polymerase RpoA/D/Rpb3-type" evidence="8">
    <location>
        <begin position="21"/>
        <end position="228"/>
    </location>
</feature>
<dbReference type="EC" id="2.7.7.6" evidence="2"/>
<evidence type="ECO:0000256" key="4">
    <source>
        <dbReference type="ARBA" id="ARBA00022679"/>
    </source>
</evidence>
<evidence type="ECO:0000256" key="3">
    <source>
        <dbReference type="ARBA" id="ARBA00022478"/>
    </source>
</evidence>
<dbReference type="NCBIfam" id="NF003513">
    <property type="entry name" value="PRK05182.1-2"/>
    <property type="match status" value="1"/>
</dbReference>
<dbReference type="GO" id="GO:0046983">
    <property type="term" value="F:protein dimerization activity"/>
    <property type="evidence" value="ECO:0007669"/>
    <property type="project" value="InterPro"/>
</dbReference>
<dbReference type="GO" id="GO:0003899">
    <property type="term" value="F:DNA-directed RNA polymerase activity"/>
    <property type="evidence" value="ECO:0007669"/>
    <property type="project" value="UniProtKB-EC"/>
</dbReference>